<evidence type="ECO:0000313" key="2">
    <source>
        <dbReference type="EMBL" id="ARF10527.1"/>
    </source>
</evidence>
<reference evidence="2" key="1">
    <citation type="journal article" date="2017" name="Science">
        <title>Giant viruses with an expanded complement of translation system components.</title>
        <authorList>
            <person name="Schulz F."/>
            <person name="Yutin N."/>
            <person name="Ivanova N.N."/>
            <person name="Ortega D.R."/>
            <person name="Lee T.K."/>
            <person name="Vierheilig J."/>
            <person name="Daims H."/>
            <person name="Horn M."/>
            <person name="Wagner M."/>
            <person name="Jensen G.J."/>
            <person name="Kyrpides N.C."/>
            <person name="Koonin E.V."/>
            <person name="Woyke T."/>
        </authorList>
    </citation>
    <scope>NUCLEOTIDE SEQUENCE</scope>
    <source>
        <strain evidence="2">HKV1</strain>
    </source>
</reference>
<sequence>MFLILLLIIIIFLIICSSSILSVILFFISNEQNNKQNNEQNNKQNNEQNNKQNNEQNNKQNNEQNNNSNTQNYINEKLIEQEKIYLSELEKKLIFSIYNVSLDPEMVKIKQNNIELVKMLNYIRNDLTLTLDKKTEYRKKYIDLILFIRKSIIDNLSNKLNQYEKQTLLTMEKIVFEKNNNLFTSPYFSSEASLLMVQVYNVSTKFKQNAEKYNDIFNASLQMNNYNDQQVKQENIIKFYNSVMNSNIQISMVTFSLINELL</sequence>
<feature type="region of interest" description="Disordered" evidence="1">
    <location>
        <begin position="37"/>
        <end position="69"/>
    </location>
</feature>
<gene>
    <name evidence="2" type="ORF">Hokovirus_2_54</name>
</gene>
<protein>
    <submittedName>
        <fullName evidence="2">Uncharacterized protein</fullName>
    </submittedName>
</protein>
<proteinExistence type="predicted"/>
<accession>A0A1V0SFN4</accession>
<organism evidence="2">
    <name type="scientific">Hokovirus HKV1</name>
    <dbReference type="NCBI Taxonomy" id="1977638"/>
    <lineage>
        <taxon>Viruses</taxon>
        <taxon>Varidnaviria</taxon>
        <taxon>Bamfordvirae</taxon>
        <taxon>Nucleocytoviricota</taxon>
        <taxon>Megaviricetes</taxon>
        <taxon>Imitervirales</taxon>
        <taxon>Mimiviridae</taxon>
        <taxon>Klosneuvirinae</taxon>
        <taxon>Hokovirus</taxon>
    </lineage>
</organism>
<dbReference type="EMBL" id="KY684104">
    <property type="protein sequence ID" value="ARF10527.1"/>
    <property type="molecule type" value="Genomic_DNA"/>
</dbReference>
<evidence type="ECO:0000256" key="1">
    <source>
        <dbReference type="SAM" id="MobiDB-lite"/>
    </source>
</evidence>
<name>A0A1V0SFN4_9VIRU</name>